<evidence type="ECO:0000256" key="1">
    <source>
        <dbReference type="SAM" id="MobiDB-lite"/>
    </source>
</evidence>
<feature type="region of interest" description="Disordered" evidence="1">
    <location>
        <begin position="188"/>
        <end position="318"/>
    </location>
</feature>
<evidence type="ECO:0000259" key="2">
    <source>
        <dbReference type="PROSITE" id="PS50042"/>
    </source>
</evidence>
<dbReference type="Gene3D" id="2.60.120.10">
    <property type="entry name" value="Jelly Rolls"/>
    <property type="match status" value="2"/>
</dbReference>
<dbReference type="PANTHER" id="PTHR23011">
    <property type="entry name" value="CYCLIC NUCLEOTIDE-BINDING DOMAIN CONTAINING PROTEIN"/>
    <property type="match status" value="1"/>
</dbReference>
<dbReference type="Proteomes" id="UP000077115">
    <property type="component" value="Unassembled WGS sequence"/>
</dbReference>
<reference evidence="3 4" key="2">
    <citation type="submission" date="2016-05" db="EMBL/GenBank/DDBJ databases">
        <title>Lineage-specific infection strategies underlie the spectrum of fungal disease in amphibians.</title>
        <authorList>
            <person name="Cuomo C.A."/>
            <person name="Farrer R.A."/>
            <person name="James T."/>
            <person name="Longcore J."/>
            <person name="Birren B."/>
        </authorList>
    </citation>
    <scope>NUCLEOTIDE SEQUENCE [LARGE SCALE GENOMIC DNA]</scope>
    <source>
        <strain evidence="3 4">JEL423</strain>
    </source>
</reference>
<proteinExistence type="predicted"/>
<organism evidence="3 4">
    <name type="scientific">Batrachochytrium dendrobatidis (strain JEL423)</name>
    <dbReference type="NCBI Taxonomy" id="403673"/>
    <lineage>
        <taxon>Eukaryota</taxon>
        <taxon>Fungi</taxon>
        <taxon>Fungi incertae sedis</taxon>
        <taxon>Chytridiomycota</taxon>
        <taxon>Chytridiomycota incertae sedis</taxon>
        <taxon>Chytridiomycetes</taxon>
        <taxon>Rhizophydiales</taxon>
        <taxon>Rhizophydiales incertae sedis</taxon>
        <taxon>Batrachochytrium</taxon>
    </lineage>
</organism>
<feature type="compositionally biased region" description="Low complexity" evidence="1">
    <location>
        <begin position="258"/>
        <end position="274"/>
    </location>
</feature>
<dbReference type="PANTHER" id="PTHR23011:SF28">
    <property type="entry name" value="CYCLIC NUCLEOTIDE-BINDING DOMAIN CONTAINING PROTEIN"/>
    <property type="match status" value="1"/>
</dbReference>
<accession>A0A177WMC6</accession>
<dbReference type="InterPro" id="IPR014710">
    <property type="entry name" value="RmlC-like_jellyroll"/>
</dbReference>
<protein>
    <recommendedName>
        <fullName evidence="2">Cyclic nucleotide-binding domain-containing protein</fullName>
    </recommendedName>
</protein>
<feature type="compositionally biased region" description="Basic residues" evidence="1">
    <location>
        <begin position="201"/>
        <end position="217"/>
    </location>
</feature>
<sequence length="892" mass="100703">MQRSNVTKLPAITPHHIQSDSGISTHQNSTLVTSNHHYKNSNHCTTIANNLAVLDQIHQLPNVDSSTVKHLVDAYRGLVHITPKSTAYSSHPTRVTHNPQYRRIGGAVIESNHKYWQQGVGSILRQKDMTSILNGDASFGYLTECGTNRDLILPGIQSSNRGRLCTRLHDRTRSEPLSSGEKILHEAVTENKDVLNQPDIRKRHHSHHHKHVYKKTGYRSETLNSVDEKALQHSNSSQSTNKHDCQQSSTLNQSKRTNPSNLNNSLLDSTNSQSINISFHKSRTRRESCKPDQETNISKESLLHEQEVNENDMSSNTTENSSIMSAAESISDLMTRQSLIQSDYYSASVTLDQTTVNQLKKDDQSFSLNGTIVNPIFTRRNLSILKSEIYLPSDISPACFLWKYAIRSALDQLKSADFSTLVQRHQQKFKSSKPEAVATIIPSIPYKPDTQPELDPRQNMKPHDSPKQIIAAMQIHRILQMHAGIRKEQDIDTLDTLLGAIPCFSKLSTSIRMLLFSKSRFERHSKSTRIISKGHTTSTMYIVLLGECRQHQDMSSKSMYLKQQGGMMSFTAGMSFGEFTNQTGPRLNSVTCTVLSEVMAIDKSDWIQAMKEAKSIESYEVNVLAAVPLLSKVPRPILGQIGFKCVLRKFLANSDISLAGDISSNLFFILKGKCKIKYQVPFVKTRTALSTEFKHKYVLQAYRGQKLETEVDEMVYEMENVGELYSGDYFPQLGKNQMNQLQLEQIFNPTVCKPLVLSESVSGNMDSRIPSSVEFAEKLEKLSPWLLLQPPINLYTIVSTDVVECVMIPRSDIIAHLPFETIRQLISREKIMFPSEIVLNEAQDKYLTHNGWWTTDEDIILTKLNAEMTRDRVENLKSIAIVPKIGLVSTLL</sequence>
<dbReference type="CDD" id="cd00038">
    <property type="entry name" value="CAP_ED"/>
    <property type="match status" value="1"/>
</dbReference>
<dbReference type="SUPFAM" id="SSF51206">
    <property type="entry name" value="cAMP-binding domain-like"/>
    <property type="match status" value="2"/>
</dbReference>
<dbReference type="OrthoDB" id="166212at2759"/>
<feature type="compositionally biased region" description="Polar residues" evidence="1">
    <location>
        <begin position="232"/>
        <end position="257"/>
    </location>
</feature>
<dbReference type="AlphaFoldDB" id="A0A177WMC6"/>
<dbReference type="VEuPathDB" id="FungiDB:BDEG_24511"/>
<dbReference type="InterPro" id="IPR000595">
    <property type="entry name" value="cNMP-bd_dom"/>
</dbReference>
<dbReference type="PROSITE" id="PS50042">
    <property type="entry name" value="CNMP_BINDING_3"/>
    <property type="match status" value="1"/>
</dbReference>
<gene>
    <name evidence="3" type="ORF">BDEG_24511</name>
</gene>
<dbReference type="STRING" id="403673.A0A177WMC6"/>
<evidence type="ECO:0000313" key="3">
    <source>
        <dbReference type="EMBL" id="OAJ40814.1"/>
    </source>
</evidence>
<dbReference type="EMBL" id="DS022305">
    <property type="protein sequence ID" value="OAJ40814.1"/>
    <property type="molecule type" value="Genomic_DNA"/>
</dbReference>
<feature type="domain" description="Cyclic nucleotide-binding" evidence="2">
    <location>
        <begin position="503"/>
        <end position="610"/>
    </location>
</feature>
<dbReference type="InterPro" id="IPR018490">
    <property type="entry name" value="cNMP-bd_dom_sf"/>
</dbReference>
<evidence type="ECO:0000313" key="4">
    <source>
        <dbReference type="Proteomes" id="UP000077115"/>
    </source>
</evidence>
<name>A0A177WMC6_BATDL</name>
<reference evidence="3 4" key="1">
    <citation type="submission" date="2006-10" db="EMBL/GenBank/DDBJ databases">
        <title>The Genome Sequence of Batrachochytrium dendrobatidis JEL423.</title>
        <authorList>
            <consortium name="The Broad Institute Genome Sequencing Platform"/>
            <person name="Birren B."/>
            <person name="Lander E."/>
            <person name="Galagan J."/>
            <person name="Cuomo C."/>
            <person name="Devon K."/>
            <person name="Jaffe D."/>
            <person name="Butler J."/>
            <person name="Alvarez P."/>
            <person name="Gnerre S."/>
            <person name="Grabherr M."/>
            <person name="Kleber M."/>
            <person name="Mauceli E."/>
            <person name="Brockman W."/>
            <person name="Young S."/>
            <person name="LaButti K."/>
            <person name="Sykes S."/>
            <person name="DeCaprio D."/>
            <person name="Crawford M."/>
            <person name="Koehrsen M."/>
            <person name="Engels R."/>
            <person name="Montgomery P."/>
            <person name="Pearson M."/>
            <person name="Howarth C."/>
            <person name="Larson L."/>
            <person name="White J."/>
            <person name="O'Leary S."/>
            <person name="Kodira C."/>
            <person name="Zeng Q."/>
            <person name="Yandava C."/>
            <person name="Alvarado L."/>
            <person name="Longcore J."/>
            <person name="James T."/>
        </authorList>
    </citation>
    <scope>NUCLEOTIDE SEQUENCE [LARGE SCALE GENOMIC DNA]</scope>
    <source>
        <strain evidence="3 4">JEL423</strain>
    </source>
</reference>